<gene>
    <name evidence="1" type="ORF">VitviT2T_028254</name>
</gene>
<dbReference type="Proteomes" id="UP001227230">
    <property type="component" value="Chromosome 18"/>
</dbReference>
<accession>A0ABY9DVE5</accession>
<proteinExistence type="predicted"/>
<evidence type="ECO:0000313" key="1">
    <source>
        <dbReference type="EMBL" id="WKA10694.1"/>
    </source>
</evidence>
<protein>
    <submittedName>
        <fullName evidence="1">Uncharacterized protein</fullName>
    </submittedName>
</protein>
<dbReference type="EMBL" id="CP126665">
    <property type="protein sequence ID" value="WKA10694.1"/>
    <property type="molecule type" value="Genomic_DNA"/>
</dbReference>
<organism evidence="1 2">
    <name type="scientific">Vitis vinifera</name>
    <name type="common">Grape</name>
    <dbReference type="NCBI Taxonomy" id="29760"/>
    <lineage>
        <taxon>Eukaryota</taxon>
        <taxon>Viridiplantae</taxon>
        <taxon>Streptophyta</taxon>
        <taxon>Embryophyta</taxon>
        <taxon>Tracheophyta</taxon>
        <taxon>Spermatophyta</taxon>
        <taxon>Magnoliopsida</taxon>
        <taxon>eudicotyledons</taxon>
        <taxon>Gunneridae</taxon>
        <taxon>Pentapetalae</taxon>
        <taxon>rosids</taxon>
        <taxon>Vitales</taxon>
        <taxon>Vitaceae</taxon>
        <taxon>Viteae</taxon>
        <taxon>Vitis</taxon>
    </lineage>
</organism>
<sequence length="66" mass="7134">MDNLDDASDLLPKIPALLSLFGTSPERVATYFTNVLQAHITSSCLGTHLHLATSSWLSQCPHVLGQ</sequence>
<keyword evidence="2" id="KW-1185">Reference proteome</keyword>
<reference evidence="1 2" key="1">
    <citation type="journal article" date="2023" name="Hortic Res">
        <title>The complete reference genome for grapevine (Vitis vinifera L.) genetics and breeding.</title>
        <authorList>
            <person name="Shi X."/>
            <person name="Cao S."/>
            <person name="Wang X."/>
            <person name="Huang S."/>
            <person name="Wang Y."/>
            <person name="Liu Z."/>
            <person name="Liu W."/>
            <person name="Leng X."/>
            <person name="Peng Y."/>
            <person name="Wang N."/>
            <person name="Wang Y."/>
            <person name="Ma Z."/>
            <person name="Xu X."/>
            <person name="Zhang F."/>
            <person name="Xue H."/>
            <person name="Zhong H."/>
            <person name="Wang Y."/>
            <person name="Zhang K."/>
            <person name="Velt A."/>
            <person name="Avia K."/>
            <person name="Holtgrawe D."/>
            <person name="Grimplet J."/>
            <person name="Matus J.T."/>
            <person name="Ware D."/>
            <person name="Wu X."/>
            <person name="Wang H."/>
            <person name="Liu C."/>
            <person name="Fang Y."/>
            <person name="Rustenholz C."/>
            <person name="Cheng Z."/>
            <person name="Xiao H."/>
            <person name="Zhou Y."/>
        </authorList>
    </citation>
    <scope>NUCLEOTIDE SEQUENCE [LARGE SCALE GENOMIC DNA]</scope>
    <source>
        <strain evidence="2">cv. Pinot noir / PN40024</strain>
        <tissue evidence="1">Leaf</tissue>
    </source>
</reference>
<evidence type="ECO:0000313" key="2">
    <source>
        <dbReference type="Proteomes" id="UP001227230"/>
    </source>
</evidence>
<name>A0ABY9DVE5_VITVI</name>